<feature type="compositionally biased region" description="Low complexity" evidence="1">
    <location>
        <begin position="1170"/>
        <end position="1188"/>
    </location>
</feature>
<dbReference type="EMBL" id="SJPR01000004">
    <property type="protein sequence ID" value="TWT95850.1"/>
    <property type="molecule type" value="Genomic_DNA"/>
</dbReference>
<proteinExistence type="predicted"/>
<dbReference type="OrthoDB" id="212007at2"/>
<reference evidence="3 4" key="1">
    <citation type="submission" date="2019-02" db="EMBL/GenBank/DDBJ databases">
        <title>Deep-cultivation of Planctomycetes and their phenomic and genomic characterization uncovers novel biology.</title>
        <authorList>
            <person name="Wiegand S."/>
            <person name="Jogler M."/>
            <person name="Boedeker C."/>
            <person name="Pinto D."/>
            <person name="Vollmers J."/>
            <person name="Rivas-Marin E."/>
            <person name="Kohn T."/>
            <person name="Peeters S.H."/>
            <person name="Heuer A."/>
            <person name="Rast P."/>
            <person name="Oberbeckmann S."/>
            <person name="Bunk B."/>
            <person name="Jeske O."/>
            <person name="Meyerdierks A."/>
            <person name="Storesund J.E."/>
            <person name="Kallscheuer N."/>
            <person name="Luecker S."/>
            <person name="Lage O.M."/>
            <person name="Pohl T."/>
            <person name="Merkel B.J."/>
            <person name="Hornburger P."/>
            <person name="Mueller R.-W."/>
            <person name="Bruemmer F."/>
            <person name="Labrenz M."/>
            <person name="Spormann A.M."/>
            <person name="Op Den Camp H."/>
            <person name="Overmann J."/>
            <person name="Amann R."/>
            <person name="Jetten M.S.M."/>
            <person name="Mascher T."/>
            <person name="Medema M.H."/>
            <person name="Devos D.P."/>
            <person name="Kaster A.-K."/>
            <person name="Ovreas L."/>
            <person name="Rohde M."/>
            <person name="Galperin M.Y."/>
            <person name="Jogler C."/>
        </authorList>
    </citation>
    <scope>NUCLEOTIDE SEQUENCE [LARGE SCALE GENOMIC DNA]</scope>
    <source>
        <strain evidence="3 4">Pla108</strain>
    </source>
</reference>
<accession>A0A5C6A8Z6</accession>
<dbReference type="RefSeq" id="WP_146445663.1">
    <property type="nucleotide sequence ID" value="NZ_SJPR01000004.1"/>
</dbReference>
<evidence type="ECO:0000256" key="2">
    <source>
        <dbReference type="SAM" id="SignalP"/>
    </source>
</evidence>
<organism evidence="3 4">
    <name type="scientific">Botrimarina colliarenosi</name>
    <dbReference type="NCBI Taxonomy" id="2528001"/>
    <lineage>
        <taxon>Bacteria</taxon>
        <taxon>Pseudomonadati</taxon>
        <taxon>Planctomycetota</taxon>
        <taxon>Planctomycetia</taxon>
        <taxon>Pirellulales</taxon>
        <taxon>Lacipirellulaceae</taxon>
        <taxon>Botrimarina</taxon>
    </lineage>
</organism>
<feature type="signal peptide" evidence="2">
    <location>
        <begin position="1"/>
        <end position="28"/>
    </location>
</feature>
<evidence type="ECO:0000256" key="1">
    <source>
        <dbReference type="SAM" id="MobiDB-lite"/>
    </source>
</evidence>
<dbReference type="Proteomes" id="UP000317421">
    <property type="component" value="Unassembled WGS sequence"/>
</dbReference>
<sequence length="1331" mass="144830" precursor="true">MSTRNAFLRTLLAGCVVLQSLAPTTASADHVFGRIKRLITEATYHGSEPPSCEVGAIEELAENIDWLEHHIDTYGSVVAKQPDIWGEARLTKHRDEYERMMYRELNQFKFTTNAAISQGDSAFLAQAIALSNAAAGATSSVPADPDAGAVAISVANAQLRDVDDEASTSFGRFGITDATRPDALGIRLEPTLFLDQMSRYLQHLHELRRINEGDDTSDSPGYSLNLVRLPVSILPGKLTREGFGAEVTVTATPVLTDDLLPTTFRNLVINDVVHQLRLPVTRQAEAIVRDDTNNHLEECPSVTTSRAPEFGSRALEFGGIGHQQEEGVTLVNANLAIQSHGAAQSAQLHFSPSRAVRAFGERVVHKIACEFLSTYDGRYLRWNGWTNCKGDKSKDPEQRVDLLDVQGWLDSETAAAYELLRQPKHLCLFAALASPSSRLGAQIRGGHFADAQPHGGPTVEDYRTFFFQWLHAPTQQDHLCSLIEATQQGCDIFGDPALLKEVHDSYKVDSNGKPIDEPQPNDRVEALAWAIVVESALLNDHLNQDVRKLATAKEVYGLSTSRDHWFFLPDSVVAPGEGLEPLQAEFHAATEVFQEYVKSRWPIHVFAVDPREQDQNVADVSNRKREMQFALALGFATGKIGVNSLTQYSRELDTQIETIGLNRTIVGFGHGADTFGWRFYPRVQALHVPGTLGVLRETLMGTSRDYDLKHRQLEPGARECVAVVLMPSFVPYADFDIRTNWFKLTNPKNAALTMKDSVHLSRAITKMRNSKAQCSRCAHLYREGEVDRLMKRVQQLDRELPLQTQRALVPYENTLGGFEMFNTGVTDLSPQLIGWYGAPGVNIKANPACGCYQGCQQINATCTGADDCTKLNQQLTTLKGNLEAMAQLRENAAQGGTAAAPLAECEGPGTTLFLVGENFSVHDTKVIAGGVCIPHVQLISREIMQVTIPACVNTVTLCENGKSNEYVSVYIATPYGVTNHLHVPVTGQSLTRDTQTAIAEAVKDAVTEEVSKQVRQFKAQPIDVAVDFAPASPKKLEMEAKCDGAGVMSLTATVTPSLNFFVQNPTLQGKATVEAAFYDGKIQPQKFAVGALAIRAGDNIKLLDDKTLQAAVQSATDSLRQTIEGTLLDKKKHSLKLGIYFQSDAKCCAPYQVFEVDVEVTLKGGCGPRSPASGAGAAPDAADDAPGAQTDCGCGPRLADWSPWKVSQASAGSEGSVFRLAQFDSQSAFDDNVLADINTGLQETSRRLAALESAITAGQPTAPASADATNDGGFAAPPVAPTQVNVSVAPPSVTVVPEARHKHRGDHPLLQQMKTRTGECWRNLRDQLPGY</sequence>
<comment type="caution">
    <text evidence="3">The sequence shown here is derived from an EMBL/GenBank/DDBJ whole genome shotgun (WGS) entry which is preliminary data.</text>
</comment>
<gene>
    <name evidence="3" type="ORF">Pla108_29270</name>
</gene>
<feature type="region of interest" description="Disordered" evidence="1">
    <location>
        <begin position="1170"/>
        <end position="1189"/>
    </location>
</feature>
<evidence type="ECO:0000313" key="4">
    <source>
        <dbReference type="Proteomes" id="UP000317421"/>
    </source>
</evidence>
<keyword evidence="4" id="KW-1185">Reference proteome</keyword>
<feature type="chain" id="PRO_5023137532" description="IPT/TIG domain-containing protein" evidence="2">
    <location>
        <begin position="29"/>
        <end position="1331"/>
    </location>
</feature>
<name>A0A5C6A8Z6_9BACT</name>
<keyword evidence="2" id="KW-0732">Signal</keyword>
<evidence type="ECO:0000313" key="3">
    <source>
        <dbReference type="EMBL" id="TWT95850.1"/>
    </source>
</evidence>
<protein>
    <recommendedName>
        <fullName evidence="5">IPT/TIG domain-containing protein</fullName>
    </recommendedName>
</protein>
<evidence type="ECO:0008006" key="5">
    <source>
        <dbReference type="Google" id="ProtNLM"/>
    </source>
</evidence>